<protein>
    <recommendedName>
        <fullName evidence="4">EpsG family protein</fullName>
    </recommendedName>
</protein>
<gene>
    <name evidence="2" type="ORF">FHS49_001747</name>
</gene>
<evidence type="ECO:0000256" key="1">
    <source>
        <dbReference type="SAM" id="Phobius"/>
    </source>
</evidence>
<feature type="transmembrane region" description="Helical" evidence="1">
    <location>
        <begin position="253"/>
        <end position="271"/>
    </location>
</feature>
<accession>A0A7W9EFI5</accession>
<keyword evidence="1" id="KW-0472">Membrane</keyword>
<feature type="transmembrane region" description="Helical" evidence="1">
    <location>
        <begin position="91"/>
        <end position="111"/>
    </location>
</feature>
<dbReference type="AlphaFoldDB" id="A0A7W9EFI5"/>
<evidence type="ECO:0000313" key="3">
    <source>
        <dbReference type="Proteomes" id="UP000549617"/>
    </source>
</evidence>
<keyword evidence="3" id="KW-1185">Reference proteome</keyword>
<keyword evidence="1" id="KW-1133">Transmembrane helix</keyword>
<feature type="transmembrane region" description="Helical" evidence="1">
    <location>
        <begin position="21"/>
        <end position="40"/>
    </location>
</feature>
<evidence type="ECO:0008006" key="4">
    <source>
        <dbReference type="Google" id="ProtNLM"/>
    </source>
</evidence>
<proteinExistence type="predicted"/>
<feature type="transmembrane region" description="Helical" evidence="1">
    <location>
        <begin position="197"/>
        <end position="221"/>
    </location>
</feature>
<feature type="transmembrane region" description="Helical" evidence="1">
    <location>
        <begin position="326"/>
        <end position="350"/>
    </location>
</feature>
<dbReference type="Proteomes" id="UP000549617">
    <property type="component" value="Unassembled WGS sequence"/>
</dbReference>
<feature type="transmembrane region" description="Helical" evidence="1">
    <location>
        <begin position="161"/>
        <end position="185"/>
    </location>
</feature>
<organism evidence="2 3">
    <name type="scientific">Sphingobium boeckii</name>
    <dbReference type="NCBI Taxonomy" id="1082345"/>
    <lineage>
        <taxon>Bacteria</taxon>
        <taxon>Pseudomonadati</taxon>
        <taxon>Pseudomonadota</taxon>
        <taxon>Alphaproteobacteria</taxon>
        <taxon>Sphingomonadales</taxon>
        <taxon>Sphingomonadaceae</taxon>
        <taxon>Sphingobium</taxon>
    </lineage>
</organism>
<feature type="transmembrane region" description="Helical" evidence="1">
    <location>
        <begin position="283"/>
        <end position="306"/>
    </location>
</feature>
<reference evidence="2 3" key="1">
    <citation type="submission" date="2020-08" db="EMBL/GenBank/DDBJ databases">
        <title>Genomic Encyclopedia of Type Strains, Phase IV (KMG-IV): sequencing the most valuable type-strain genomes for metagenomic binning, comparative biology and taxonomic classification.</title>
        <authorList>
            <person name="Goeker M."/>
        </authorList>
    </citation>
    <scope>NUCLEOTIDE SEQUENCE [LARGE SCALE GENOMIC DNA]</scope>
    <source>
        <strain evidence="2 3">DSM 25079</strain>
    </source>
</reference>
<name>A0A7W9EFI5_9SPHN</name>
<feature type="transmembrane region" description="Helical" evidence="1">
    <location>
        <begin position="123"/>
        <end position="149"/>
    </location>
</feature>
<sequence length="351" mass="39723">MFEMEKLNARRSFFDRNLIDVNKIYLLTAATVLFVCLNLIKSQRDFSDTDTYLFYIDSIYFFRTSDWWRFESLSKALMIVFRDLTADSEKAVYFLRYLLIYAFPFSIYYVYRKSSWRALAIAMALYGPLLGLITIRATPAYILAAIAAISAIEGRWRSIPILLAGFLFHVSTALAVPAILVTLAFKKFGLVNIKSRYIFATFFILTSLYAVLGSLGIQSAVDFIGSFSYLSKYTVYIPEANSANVAEESGSVVIHYVFMGATVGLGLFLIYMANENQGVDKIFIAISLFLYVILFLLSSPVVSLRYSPFFVIPALARIDFSFKGGWSYFTGFLIFILSLIVFSINVNLAIL</sequence>
<keyword evidence="1" id="KW-0812">Transmembrane</keyword>
<comment type="caution">
    <text evidence="2">The sequence shown here is derived from an EMBL/GenBank/DDBJ whole genome shotgun (WGS) entry which is preliminary data.</text>
</comment>
<dbReference type="EMBL" id="JACIJC010000003">
    <property type="protein sequence ID" value="MBB5685731.1"/>
    <property type="molecule type" value="Genomic_DNA"/>
</dbReference>
<evidence type="ECO:0000313" key="2">
    <source>
        <dbReference type="EMBL" id="MBB5685731.1"/>
    </source>
</evidence>